<keyword evidence="1 3" id="KW-0853">WD repeat</keyword>
<organism evidence="5 6">
    <name type="scientific">Notechis scutatus</name>
    <name type="common">mainland tiger snake</name>
    <dbReference type="NCBI Taxonomy" id="8663"/>
    <lineage>
        <taxon>Eukaryota</taxon>
        <taxon>Metazoa</taxon>
        <taxon>Chordata</taxon>
        <taxon>Craniata</taxon>
        <taxon>Vertebrata</taxon>
        <taxon>Euteleostomi</taxon>
        <taxon>Lepidosauria</taxon>
        <taxon>Squamata</taxon>
        <taxon>Bifurcata</taxon>
        <taxon>Unidentata</taxon>
        <taxon>Episquamata</taxon>
        <taxon>Toxicofera</taxon>
        <taxon>Serpentes</taxon>
        <taxon>Colubroidea</taxon>
        <taxon>Elapidae</taxon>
        <taxon>Hydrophiinae</taxon>
        <taxon>Notechis</taxon>
    </lineage>
</organism>
<name>A0A6J1VDD2_9SAUR</name>
<dbReference type="GeneID" id="113423559"/>
<dbReference type="PROSITE" id="PS50082">
    <property type="entry name" value="WD_REPEATS_2"/>
    <property type="match status" value="1"/>
</dbReference>
<dbReference type="SMART" id="SM00320">
    <property type="entry name" value="WD40"/>
    <property type="match status" value="3"/>
</dbReference>
<evidence type="ECO:0000256" key="1">
    <source>
        <dbReference type="ARBA" id="ARBA00022574"/>
    </source>
</evidence>
<dbReference type="Pfam" id="PF23770">
    <property type="entry name" value="Beta-prop_RIG_1st"/>
    <property type="match status" value="1"/>
</dbReference>
<dbReference type="PROSITE" id="PS50294">
    <property type="entry name" value="WD_REPEATS_REGION"/>
    <property type="match status" value="1"/>
</dbReference>
<evidence type="ECO:0000256" key="2">
    <source>
        <dbReference type="ARBA" id="ARBA00022737"/>
    </source>
</evidence>
<evidence type="ECO:0000259" key="4">
    <source>
        <dbReference type="Pfam" id="PF23770"/>
    </source>
</evidence>
<proteinExistence type="predicted"/>
<dbReference type="Proteomes" id="UP000504612">
    <property type="component" value="Unplaced"/>
</dbReference>
<reference evidence="6" key="1">
    <citation type="submission" date="2025-08" db="UniProtKB">
        <authorList>
            <consortium name="RefSeq"/>
        </authorList>
    </citation>
    <scope>IDENTIFICATION</scope>
</reference>
<dbReference type="RefSeq" id="XP_026540805.1">
    <property type="nucleotide sequence ID" value="XM_026685020.1"/>
</dbReference>
<dbReference type="PANTHER" id="PTHR46362:SF1">
    <property type="entry name" value="GEM-ASSOCIATED PROTEIN 5"/>
    <property type="match status" value="1"/>
</dbReference>
<protein>
    <submittedName>
        <fullName evidence="6">Gem-associated protein 5-like</fullName>
    </submittedName>
</protein>
<dbReference type="PANTHER" id="PTHR46362">
    <property type="entry name" value="GEM-ASSOCIATED PROTEIN 5"/>
    <property type="match status" value="1"/>
</dbReference>
<dbReference type="InterPro" id="IPR036322">
    <property type="entry name" value="WD40_repeat_dom_sf"/>
</dbReference>
<sequence length="202" mass="22239">MASAAAVLGAGAAESVLPASPNWYCSRCSDASQDGHLFGFAARHSVCLLEVRPTAPTFYGELIGHTERVSGFTFCPYPGQHYYCASSSDDGAVKIWNVQTLTVMMEHTLHQNTISALHWSPRAKDLIVSGDEKGIVICYWHNRNDSQQFFPEPRTIFSLTCSPHHENLIAIGYKDGIVIVMDISKKGDIVHLKFHSGISPLF</sequence>
<dbReference type="InterPro" id="IPR015943">
    <property type="entry name" value="WD40/YVTN_repeat-like_dom_sf"/>
</dbReference>
<dbReference type="PROSITE" id="PS00678">
    <property type="entry name" value="WD_REPEATS_1"/>
    <property type="match status" value="1"/>
</dbReference>
<evidence type="ECO:0000256" key="3">
    <source>
        <dbReference type="PROSITE-ProRule" id="PRU00221"/>
    </source>
</evidence>
<dbReference type="GO" id="GO:0000387">
    <property type="term" value="P:spliceosomal snRNP assembly"/>
    <property type="evidence" value="ECO:0007669"/>
    <property type="project" value="TreeGrafter"/>
</dbReference>
<dbReference type="KEGG" id="nss:113423559"/>
<feature type="repeat" description="WD" evidence="3">
    <location>
        <begin position="62"/>
        <end position="106"/>
    </location>
</feature>
<dbReference type="GO" id="GO:0032797">
    <property type="term" value="C:SMN complex"/>
    <property type="evidence" value="ECO:0007669"/>
    <property type="project" value="TreeGrafter"/>
</dbReference>
<feature type="domain" description="Gem-associated protein 5 first beta-propeller" evidence="4">
    <location>
        <begin position="89"/>
        <end position="195"/>
    </location>
</feature>
<keyword evidence="2" id="KW-0677">Repeat</keyword>
<dbReference type="Gene3D" id="2.130.10.10">
    <property type="entry name" value="YVTN repeat-like/Quinoprotein amine dehydrogenase"/>
    <property type="match status" value="1"/>
</dbReference>
<dbReference type="InterPro" id="IPR019775">
    <property type="entry name" value="WD40_repeat_CS"/>
</dbReference>
<evidence type="ECO:0000313" key="6">
    <source>
        <dbReference type="RefSeq" id="XP_026540805.1"/>
    </source>
</evidence>
<dbReference type="SUPFAM" id="SSF50978">
    <property type="entry name" value="WD40 repeat-like"/>
    <property type="match status" value="1"/>
</dbReference>
<dbReference type="InterPro" id="IPR056432">
    <property type="entry name" value="Beta-prop_GEMI5_1st"/>
</dbReference>
<accession>A0A6J1VDD2</accession>
<dbReference type="InterPro" id="IPR052640">
    <property type="entry name" value="Gemin-5"/>
</dbReference>
<gene>
    <name evidence="6" type="primary">LOC113423559</name>
</gene>
<evidence type="ECO:0000313" key="5">
    <source>
        <dbReference type="Proteomes" id="UP000504612"/>
    </source>
</evidence>
<dbReference type="AlphaFoldDB" id="A0A6J1VDD2"/>
<dbReference type="GO" id="GO:0003730">
    <property type="term" value="F:mRNA 3'-UTR binding"/>
    <property type="evidence" value="ECO:0007669"/>
    <property type="project" value="TreeGrafter"/>
</dbReference>
<dbReference type="GO" id="GO:0005634">
    <property type="term" value="C:nucleus"/>
    <property type="evidence" value="ECO:0007669"/>
    <property type="project" value="TreeGrafter"/>
</dbReference>
<dbReference type="InterPro" id="IPR001680">
    <property type="entry name" value="WD40_rpt"/>
</dbReference>
<keyword evidence="5" id="KW-1185">Reference proteome</keyword>